<comment type="function">
    <text evidence="5">This protein binds to the 23S rRNA, and is important in its secondary structure. It is located near the subunit interface in the base of the L7/L12 stalk, and near the tRNA binding site of the peptidyltransferase center.</text>
</comment>
<comment type="subunit">
    <text evidence="5">Part of the 50S ribosomal subunit.</text>
</comment>
<dbReference type="InterPro" id="IPR036789">
    <property type="entry name" value="Ribosomal_uL6-like_a/b-dom_sf"/>
</dbReference>
<keyword evidence="2 5" id="KW-0694">RNA-binding</keyword>
<dbReference type="HAMAP" id="MF_01365_A">
    <property type="entry name" value="Ribosomal_uL6_A"/>
    <property type="match status" value="1"/>
</dbReference>
<protein>
    <recommendedName>
        <fullName evidence="5">Large ribosomal subunit protein uL6</fullName>
    </recommendedName>
</protein>
<keyword evidence="4 5" id="KW-0687">Ribonucleoprotein</keyword>
<feature type="domain" description="Large ribosomal subunit protein uL6 alpha-beta" evidence="6">
    <location>
        <begin position="96"/>
        <end position="170"/>
    </location>
</feature>
<comment type="caution">
    <text evidence="7">The sequence shown here is derived from an EMBL/GenBank/DDBJ whole genome shotgun (WGS) entry which is preliminary data.</text>
</comment>
<comment type="similarity">
    <text evidence="5">Belongs to the universal ribosomal protein uL6 family.</text>
</comment>
<dbReference type="GO" id="GO:0022625">
    <property type="term" value="C:cytosolic large ribosomal subunit"/>
    <property type="evidence" value="ECO:0007669"/>
    <property type="project" value="UniProtKB-UniRule"/>
</dbReference>
<dbReference type="PIRSF" id="PIRSF002162">
    <property type="entry name" value="Ribosomal_L6"/>
    <property type="match status" value="1"/>
</dbReference>
<keyword evidence="3 5" id="KW-0689">Ribosomal protein</keyword>
<reference evidence="7" key="1">
    <citation type="journal article" date="2020" name="mSystems">
        <title>Genome- and Community-Level Interaction Insights into Carbon Utilization and Element Cycling Functions of Hydrothermarchaeota in Hydrothermal Sediment.</title>
        <authorList>
            <person name="Zhou Z."/>
            <person name="Liu Y."/>
            <person name="Xu W."/>
            <person name="Pan J."/>
            <person name="Luo Z.H."/>
            <person name="Li M."/>
        </authorList>
    </citation>
    <scope>NUCLEOTIDE SEQUENCE [LARGE SCALE GENOMIC DNA]</scope>
    <source>
        <strain evidence="7">SpSt-1056</strain>
    </source>
</reference>
<dbReference type="GO" id="GO:0002181">
    <property type="term" value="P:cytoplasmic translation"/>
    <property type="evidence" value="ECO:0007669"/>
    <property type="project" value="TreeGrafter"/>
</dbReference>
<dbReference type="Gene3D" id="3.90.930.12">
    <property type="entry name" value="Ribosomal protein L6, alpha-beta domain"/>
    <property type="match status" value="2"/>
</dbReference>
<evidence type="ECO:0000256" key="1">
    <source>
        <dbReference type="ARBA" id="ARBA00022730"/>
    </source>
</evidence>
<keyword evidence="1 5" id="KW-0699">rRNA-binding</keyword>
<dbReference type="PANTHER" id="PTHR11655:SF16">
    <property type="entry name" value="60S RIBOSOMAL PROTEIN L9"/>
    <property type="match status" value="1"/>
</dbReference>
<evidence type="ECO:0000259" key="6">
    <source>
        <dbReference type="Pfam" id="PF00347"/>
    </source>
</evidence>
<name>A0A7C5Q3F1_CALS0</name>
<dbReference type="EMBL" id="DRWN01000013">
    <property type="protein sequence ID" value="HHK67769.1"/>
    <property type="molecule type" value="Genomic_DNA"/>
</dbReference>
<accession>A0A7C5Q3F1</accession>
<dbReference type="GO" id="GO:0019843">
    <property type="term" value="F:rRNA binding"/>
    <property type="evidence" value="ECO:0007669"/>
    <property type="project" value="UniProtKB-UniRule"/>
</dbReference>
<dbReference type="FunFam" id="3.90.930.12:FF:000008">
    <property type="entry name" value="50S ribosomal protein L6"/>
    <property type="match status" value="1"/>
</dbReference>
<feature type="domain" description="Large ribosomal subunit protein uL6 alpha-beta" evidence="6">
    <location>
        <begin position="12"/>
        <end position="84"/>
    </location>
</feature>
<dbReference type="InterPro" id="IPR019907">
    <property type="entry name" value="Ribosomal_uL6_arc"/>
</dbReference>
<evidence type="ECO:0000256" key="3">
    <source>
        <dbReference type="ARBA" id="ARBA00022980"/>
    </source>
</evidence>
<dbReference type="SUPFAM" id="SSF56053">
    <property type="entry name" value="Ribosomal protein L6"/>
    <property type="match status" value="2"/>
</dbReference>
<dbReference type="GO" id="GO:0003735">
    <property type="term" value="F:structural constituent of ribosome"/>
    <property type="evidence" value="ECO:0007669"/>
    <property type="project" value="UniProtKB-UniRule"/>
</dbReference>
<dbReference type="InterPro" id="IPR020040">
    <property type="entry name" value="Ribosomal_uL6_a/b-dom"/>
</dbReference>
<dbReference type="NCBIfam" id="TIGR03653">
    <property type="entry name" value="uL6_arch"/>
    <property type="match status" value="1"/>
</dbReference>
<dbReference type="NCBIfam" id="NF004037">
    <property type="entry name" value="PRK05518.1"/>
    <property type="match status" value="1"/>
</dbReference>
<gene>
    <name evidence="5" type="primary">rpl6</name>
    <name evidence="7" type="ORF">ENM11_01255</name>
</gene>
<evidence type="ECO:0000256" key="4">
    <source>
        <dbReference type="ARBA" id="ARBA00023274"/>
    </source>
</evidence>
<sequence>MSTKQVESSYTIPEQVSISYDSGLLIVQGRKGRVVKDLRHIPADINIAENKVFVKIPGRSRKSKALLGTVISIIRNAVEGVTNGYTYRMKVVSSHFPITVKVVGNEVVISNFIGERYERRASIVGDAKVTVKGDEIIITGVDKDSVGQTAANIENATKIGRKDPRKFLDGIYVMEKKVGM</sequence>
<proteinExistence type="inferred from homology"/>
<evidence type="ECO:0000256" key="2">
    <source>
        <dbReference type="ARBA" id="ARBA00022884"/>
    </source>
</evidence>
<evidence type="ECO:0000313" key="7">
    <source>
        <dbReference type="EMBL" id="HHK67769.1"/>
    </source>
</evidence>
<dbReference type="InterPro" id="IPR000702">
    <property type="entry name" value="Ribosomal_uL6-like"/>
</dbReference>
<organism evidence="7">
    <name type="scientific">Caldiarchaeum subterraneum</name>
    <dbReference type="NCBI Taxonomy" id="311458"/>
    <lineage>
        <taxon>Archaea</taxon>
        <taxon>Nitrososphaerota</taxon>
        <taxon>Candidatus Caldarchaeales</taxon>
        <taxon>Candidatus Caldarchaeaceae</taxon>
        <taxon>Candidatus Caldarchaeum</taxon>
    </lineage>
</organism>
<dbReference type="Pfam" id="PF00347">
    <property type="entry name" value="Ribosomal_L6"/>
    <property type="match status" value="2"/>
</dbReference>
<dbReference type="PANTHER" id="PTHR11655">
    <property type="entry name" value="60S/50S RIBOSOMAL PROTEIN L6/L9"/>
    <property type="match status" value="1"/>
</dbReference>
<dbReference type="AlphaFoldDB" id="A0A7C5Q3F1"/>
<evidence type="ECO:0000256" key="5">
    <source>
        <dbReference type="HAMAP-Rule" id="MF_01365"/>
    </source>
</evidence>